<name>A0A562UFF2_9SPHI</name>
<organism evidence="7 8">
    <name type="scientific">Mucilaginibacter frigoritolerans</name>
    <dbReference type="NCBI Taxonomy" id="652788"/>
    <lineage>
        <taxon>Bacteria</taxon>
        <taxon>Pseudomonadati</taxon>
        <taxon>Bacteroidota</taxon>
        <taxon>Sphingobacteriia</taxon>
        <taxon>Sphingobacteriales</taxon>
        <taxon>Sphingobacteriaceae</taxon>
        <taxon>Mucilaginibacter</taxon>
    </lineage>
</organism>
<feature type="transmembrane region" description="Helical" evidence="6">
    <location>
        <begin position="123"/>
        <end position="141"/>
    </location>
</feature>
<sequence>MENNRPDYVYDNVMQINDADASRKFLANVFMWMFVALGISALCAYVFANSPAFLSTLVDADTHQLTGFAYIIMFAPLAFVLLMRFGLNRISYPVLALLFVAYAAVTGMSLSFILLAYTASSVLGVFLTSSVVFGVMAIAGYTTKTDLTKFGSILIMFLIGIVVASLVNMFLHSSGLDMIISYVGVAVFVGLTAYDVQKLKNIGAGLTYGDATASKMALMGGLTLYLDFINLFLMLLRIFGRRK</sequence>
<dbReference type="InterPro" id="IPR006214">
    <property type="entry name" value="Bax_inhibitor_1-related"/>
</dbReference>
<dbReference type="OrthoDB" id="9793828at2"/>
<evidence type="ECO:0000256" key="3">
    <source>
        <dbReference type="ARBA" id="ARBA00022692"/>
    </source>
</evidence>
<dbReference type="AlphaFoldDB" id="A0A562UFF2"/>
<dbReference type="PANTHER" id="PTHR23291">
    <property type="entry name" value="BAX INHIBITOR-RELATED"/>
    <property type="match status" value="1"/>
</dbReference>
<evidence type="ECO:0008006" key="9">
    <source>
        <dbReference type="Google" id="ProtNLM"/>
    </source>
</evidence>
<evidence type="ECO:0000256" key="5">
    <source>
        <dbReference type="ARBA" id="ARBA00023136"/>
    </source>
</evidence>
<evidence type="ECO:0000256" key="2">
    <source>
        <dbReference type="ARBA" id="ARBA00010350"/>
    </source>
</evidence>
<comment type="subcellular location">
    <subcellularLocation>
        <location evidence="1">Membrane</location>
        <topology evidence="1">Multi-pass membrane protein</topology>
    </subcellularLocation>
</comment>
<dbReference type="CDD" id="cd10432">
    <property type="entry name" value="BI-1-like_bacterial"/>
    <property type="match status" value="1"/>
</dbReference>
<evidence type="ECO:0000256" key="4">
    <source>
        <dbReference type="ARBA" id="ARBA00022989"/>
    </source>
</evidence>
<reference evidence="7 8" key="1">
    <citation type="submission" date="2019-07" db="EMBL/GenBank/DDBJ databases">
        <title>Genomic Encyclopedia of Archaeal and Bacterial Type Strains, Phase II (KMG-II): from individual species to whole genera.</title>
        <authorList>
            <person name="Goeker M."/>
        </authorList>
    </citation>
    <scope>NUCLEOTIDE SEQUENCE [LARGE SCALE GENOMIC DNA]</scope>
    <source>
        <strain evidence="7 8">ATCC BAA-1854</strain>
    </source>
</reference>
<comment type="caution">
    <text evidence="7">The sequence shown here is derived from an EMBL/GenBank/DDBJ whole genome shotgun (WGS) entry which is preliminary data.</text>
</comment>
<comment type="similarity">
    <text evidence="2 6">Belongs to the BI1 family.</text>
</comment>
<evidence type="ECO:0000256" key="1">
    <source>
        <dbReference type="ARBA" id="ARBA00004141"/>
    </source>
</evidence>
<gene>
    <name evidence="7" type="ORF">JN11_00263</name>
</gene>
<accession>A0A562UFF2</accession>
<evidence type="ECO:0000313" key="8">
    <source>
        <dbReference type="Proteomes" id="UP000317010"/>
    </source>
</evidence>
<dbReference type="PANTHER" id="PTHR23291:SF50">
    <property type="entry name" value="PROTEIN LIFEGUARD 4"/>
    <property type="match status" value="1"/>
</dbReference>
<feature type="transmembrane region" description="Helical" evidence="6">
    <location>
        <begin position="217"/>
        <end position="239"/>
    </location>
</feature>
<evidence type="ECO:0000256" key="6">
    <source>
        <dbReference type="RuleBase" id="RU004379"/>
    </source>
</evidence>
<feature type="transmembrane region" description="Helical" evidence="6">
    <location>
        <begin position="153"/>
        <end position="173"/>
    </location>
</feature>
<keyword evidence="5 6" id="KW-0472">Membrane</keyword>
<feature type="transmembrane region" description="Helical" evidence="6">
    <location>
        <begin position="94"/>
        <end position="117"/>
    </location>
</feature>
<proteinExistence type="inferred from homology"/>
<keyword evidence="3 6" id="KW-0812">Transmembrane</keyword>
<dbReference type="Proteomes" id="UP000317010">
    <property type="component" value="Unassembled WGS sequence"/>
</dbReference>
<dbReference type="Pfam" id="PF01027">
    <property type="entry name" value="Bax1-I"/>
    <property type="match status" value="1"/>
</dbReference>
<feature type="transmembrane region" description="Helical" evidence="6">
    <location>
        <begin position="25"/>
        <end position="48"/>
    </location>
</feature>
<protein>
    <recommendedName>
        <fullName evidence="9">Modulator of FtsH protease</fullName>
    </recommendedName>
</protein>
<dbReference type="EMBL" id="VLLI01000001">
    <property type="protein sequence ID" value="TWJ04552.1"/>
    <property type="molecule type" value="Genomic_DNA"/>
</dbReference>
<keyword evidence="4 6" id="KW-1133">Transmembrane helix</keyword>
<dbReference type="GO" id="GO:0005886">
    <property type="term" value="C:plasma membrane"/>
    <property type="evidence" value="ECO:0007669"/>
    <property type="project" value="TreeGrafter"/>
</dbReference>
<evidence type="ECO:0000313" key="7">
    <source>
        <dbReference type="EMBL" id="TWJ04552.1"/>
    </source>
</evidence>
<dbReference type="RefSeq" id="WP_144908857.1">
    <property type="nucleotide sequence ID" value="NZ_VLLI01000001.1"/>
</dbReference>
<keyword evidence="8" id="KW-1185">Reference proteome</keyword>
<feature type="transmembrane region" description="Helical" evidence="6">
    <location>
        <begin position="68"/>
        <end position="87"/>
    </location>
</feature>